<accession>A0ABQ1L0T8</accession>
<dbReference type="PROSITE" id="PS51257">
    <property type="entry name" value="PROKAR_LIPOPROTEIN"/>
    <property type="match status" value="1"/>
</dbReference>
<comment type="caution">
    <text evidence="3">The sequence shown here is derived from an EMBL/GenBank/DDBJ whole genome shotgun (WGS) entry which is preliminary data.</text>
</comment>
<reference evidence="4" key="1">
    <citation type="journal article" date="2019" name="Int. J. Syst. Evol. Microbiol.">
        <title>The Global Catalogue of Microorganisms (GCM) 10K type strain sequencing project: providing services to taxonomists for standard genome sequencing and annotation.</title>
        <authorList>
            <consortium name="The Broad Institute Genomics Platform"/>
            <consortium name="The Broad Institute Genome Sequencing Center for Infectious Disease"/>
            <person name="Wu L."/>
            <person name="Ma J."/>
        </authorList>
    </citation>
    <scope>NUCLEOTIDE SEQUENCE [LARGE SCALE GENOMIC DNA]</scope>
    <source>
        <strain evidence="4">CGMCC 1.15342</strain>
    </source>
</reference>
<evidence type="ECO:0000313" key="4">
    <source>
        <dbReference type="Proteomes" id="UP000597338"/>
    </source>
</evidence>
<evidence type="ECO:0000259" key="2">
    <source>
        <dbReference type="Pfam" id="PF12866"/>
    </source>
</evidence>
<feature type="domain" description="DUF3823" evidence="2">
    <location>
        <begin position="32"/>
        <end position="118"/>
    </location>
</feature>
<dbReference type="EMBL" id="BMIK01000001">
    <property type="protein sequence ID" value="GGC16846.1"/>
    <property type="molecule type" value="Genomic_DNA"/>
</dbReference>
<sequence length="228" mass="25066">MNMNISRIIIIVLSAVFASCSIDNYSPPNGGIHGKLIDKITSKNFQTQQPNGYNVLLFEKGGSQNIPLVIPGKPDGTFENSYIFQNEYKVVVTEGAFFPLDTVTVQVGERTQVDFEVMPYLALTNVSVTTSPGKITATYNIARQVESGKILDRMTLVSEIPTVNNVVFDHRRATDLSAVADPAILADTFVDEIDGLTSGKKYYVRVAARIQSALGRYNYSDVFEVTIP</sequence>
<keyword evidence="1" id="KW-0732">Signal</keyword>
<dbReference type="Gene3D" id="2.60.40.2060">
    <property type="match status" value="1"/>
</dbReference>
<dbReference type="Pfam" id="PF12866">
    <property type="entry name" value="DUF3823"/>
    <property type="match status" value="1"/>
</dbReference>
<proteinExistence type="predicted"/>
<dbReference type="Gene3D" id="2.60.40.1120">
    <property type="entry name" value="Carboxypeptidase-like, regulatory domain"/>
    <property type="match status" value="1"/>
</dbReference>
<dbReference type="Proteomes" id="UP000597338">
    <property type="component" value="Unassembled WGS sequence"/>
</dbReference>
<dbReference type="InterPro" id="IPR024278">
    <property type="entry name" value="DUF3823_N"/>
</dbReference>
<feature type="chain" id="PRO_5045904145" description="DUF3823 domain-containing protein" evidence="1">
    <location>
        <begin position="19"/>
        <end position="228"/>
    </location>
</feature>
<evidence type="ECO:0000313" key="3">
    <source>
        <dbReference type="EMBL" id="GGC16846.1"/>
    </source>
</evidence>
<name>A0ABQ1L0T8_9SPHI</name>
<feature type="signal peptide" evidence="1">
    <location>
        <begin position="1"/>
        <end position="18"/>
    </location>
</feature>
<gene>
    <name evidence="3" type="ORF">GCM10011386_05840</name>
</gene>
<keyword evidence="4" id="KW-1185">Reference proteome</keyword>
<protein>
    <recommendedName>
        <fullName evidence="2">DUF3823 domain-containing protein</fullName>
    </recommendedName>
</protein>
<organism evidence="3 4">
    <name type="scientific">Parapedobacter defluvii</name>
    <dbReference type="NCBI Taxonomy" id="2045106"/>
    <lineage>
        <taxon>Bacteria</taxon>
        <taxon>Pseudomonadati</taxon>
        <taxon>Bacteroidota</taxon>
        <taxon>Sphingobacteriia</taxon>
        <taxon>Sphingobacteriales</taxon>
        <taxon>Sphingobacteriaceae</taxon>
        <taxon>Parapedobacter</taxon>
    </lineage>
</organism>
<evidence type="ECO:0000256" key="1">
    <source>
        <dbReference type="SAM" id="SignalP"/>
    </source>
</evidence>